<accession>A0A4C1WRV5</accession>
<evidence type="ECO:0000313" key="1">
    <source>
        <dbReference type="EMBL" id="GBP52854.1"/>
    </source>
</evidence>
<reference evidence="1 2" key="1">
    <citation type="journal article" date="2019" name="Commun. Biol.">
        <title>The bagworm genome reveals a unique fibroin gene that provides high tensile strength.</title>
        <authorList>
            <person name="Kono N."/>
            <person name="Nakamura H."/>
            <person name="Ohtoshi R."/>
            <person name="Tomita M."/>
            <person name="Numata K."/>
            <person name="Arakawa K."/>
        </authorList>
    </citation>
    <scope>NUCLEOTIDE SEQUENCE [LARGE SCALE GENOMIC DNA]</scope>
</reference>
<gene>
    <name evidence="1" type="ORF">EVAR_39018_1</name>
</gene>
<dbReference type="Proteomes" id="UP000299102">
    <property type="component" value="Unassembled WGS sequence"/>
</dbReference>
<dbReference type="EMBL" id="BGZK01000611">
    <property type="protein sequence ID" value="GBP52854.1"/>
    <property type="molecule type" value="Genomic_DNA"/>
</dbReference>
<comment type="caution">
    <text evidence="1">The sequence shown here is derived from an EMBL/GenBank/DDBJ whole genome shotgun (WGS) entry which is preliminary data.</text>
</comment>
<evidence type="ECO:0000313" key="2">
    <source>
        <dbReference type="Proteomes" id="UP000299102"/>
    </source>
</evidence>
<name>A0A4C1WRV5_EUMVA</name>
<dbReference type="AlphaFoldDB" id="A0A4C1WRV5"/>
<proteinExistence type="predicted"/>
<organism evidence="1 2">
    <name type="scientific">Eumeta variegata</name>
    <name type="common">Bagworm moth</name>
    <name type="synonym">Eumeta japonica</name>
    <dbReference type="NCBI Taxonomy" id="151549"/>
    <lineage>
        <taxon>Eukaryota</taxon>
        <taxon>Metazoa</taxon>
        <taxon>Ecdysozoa</taxon>
        <taxon>Arthropoda</taxon>
        <taxon>Hexapoda</taxon>
        <taxon>Insecta</taxon>
        <taxon>Pterygota</taxon>
        <taxon>Neoptera</taxon>
        <taxon>Endopterygota</taxon>
        <taxon>Lepidoptera</taxon>
        <taxon>Glossata</taxon>
        <taxon>Ditrysia</taxon>
        <taxon>Tineoidea</taxon>
        <taxon>Psychidae</taxon>
        <taxon>Oiketicinae</taxon>
        <taxon>Eumeta</taxon>
    </lineage>
</organism>
<sequence length="103" mass="11887">MDTWDLEKGDRVTPDSYRVKSHGVLFVTLWWGLEYACAFIRNASDVGSFYLVLTAKEKACENTRRVISYPSQGRVLCCPSSIRFQRMFRGVYEASVAMVVHRR</sequence>
<protein>
    <submittedName>
        <fullName evidence="1">Uncharacterized protein</fullName>
    </submittedName>
</protein>
<keyword evidence="2" id="KW-1185">Reference proteome</keyword>